<name>A0ABQ8JMN3_DERPT</name>
<reference evidence="1 2" key="2">
    <citation type="journal article" date="2022" name="Mol. Biol. Evol.">
        <title>Comparative Genomics Reveals Insights into the Divergent Evolution of Astigmatic Mites and Household Pest Adaptations.</title>
        <authorList>
            <person name="Xiong Q."/>
            <person name="Wan A.T."/>
            <person name="Liu X."/>
            <person name="Fung C.S."/>
            <person name="Xiao X."/>
            <person name="Malainual N."/>
            <person name="Hou J."/>
            <person name="Wang L."/>
            <person name="Wang M."/>
            <person name="Yang K.Y."/>
            <person name="Cui Y."/>
            <person name="Leung E.L."/>
            <person name="Nong W."/>
            <person name="Shin S.K."/>
            <person name="Au S.W."/>
            <person name="Jeong K.Y."/>
            <person name="Chew F.T."/>
            <person name="Hui J.H."/>
            <person name="Leung T.F."/>
            <person name="Tungtrongchitr A."/>
            <person name="Zhong N."/>
            <person name="Liu Z."/>
            <person name="Tsui S.K."/>
        </authorList>
    </citation>
    <scope>NUCLEOTIDE SEQUENCE [LARGE SCALE GENOMIC DNA]</scope>
    <source>
        <strain evidence="1">Derp</strain>
    </source>
</reference>
<keyword evidence="2" id="KW-1185">Reference proteome</keyword>
<gene>
    <name evidence="1" type="ORF">DERP_005268</name>
</gene>
<evidence type="ECO:0000313" key="1">
    <source>
        <dbReference type="EMBL" id="KAH9423687.1"/>
    </source>
</evidence>
<organism evidence="1 2">
    <name type="scientific">Dermatophagoides pteronyssinus</name>
    <name type="common">European house dust mite</name>
    <dbReference type="NCBI Taxonomy" id="6956"/>
    <lineage>
        <taxon>Eukaryota</taxon>
        <taxon>Metazoa</taxon>
        <taxon>Ecdysozoa</taxon>
        <taxon>Arthropoda</taxon>
        <taxon>Chelicerata</taxon>
        <taxon>Arachnida</taxon>
        <taxon>Acari</taxon>
        <taxon>Acariformes</taxon>
        <taxon>Sarcoptiformes</taxon>
        <taxon>Astigmata</taxon>
        <taxon>Psoroptidia</taxon>
        <taxon>Analgoidea</taxon>
        <taxon>Pyroglyphidae</taxon>
        <taxon>Dermatophagoidinae</taxon>
        <taxon>Dermatophagoides</taxon>
    </lineage>
</organism>
<comment type="caution">
    <text evidence="1">The sequence shown here is derived from an EMBL/GenBank/DDBJ whole genome shotgun (WGS) entry which is preliminary data.</text>
</comment>
<dbReference type="Proteomes" id="UP000887458">
    <property type="component" value="Unassembled WGS sequence"/>
</dbReference>
<proteinExistence type="predicted"/>
<sequence>MGCIQSTCQTNNNQQQDTFSKYSSISDQVEIDESDCIKISNSNTEKSQQLIMMKKMIDDKNIFMPKLSKNSIRIPAIKVDYRKLKAKMEQEEIFRKAAAKIGFLSKLQDDDSVDDNNTDIIMVNNKIDGQKFSSAICSGIEKISPTNEKVIDQEINQNLHHHFQIYLIDSGSTQTIYTDSLSVLSSTKSIKSDFISTRSNNTISQIGRINELQKIEQQTKSHSSIEDI</sequence>
<evidence type="ECO:0000313" key="2">
    <source>
        <dbReference type="Proteomes" id="UP000887458"/>
    </source>
</evidence>
<accession>A0ABQ8JMN3</accession>
<protein>
    <submittedName>
        <fullName evidence="1">Uncharacterized protein</fullName>
    </submittedName>
</protein>
<dbReference type="EMBL" id="NJHN03000031">
    <property type="protein sequence ID" value="KAH9423687.1"/>
    <property type="molecule type" value="Genomic_DNA"/>
</dbReference>
<reference evidence="1 2" key="1">
    <citation type="journal article" date="2018" name="J. Allergy Clin. Immunol.">
        <title>High-quality assembly of Dermatophagoides pteronyssinus genome and transcriptome reveals a wide range of novel allergens.</title>
        <authorList>
            <person name="Liu X.Y."/>
            <person name="Yang K.Y."/>
            <person name="Wang M.Q."/>
            <person name="Kwok J.S."/>
            <person name="Zeng X."/>
            <person name="Yang Z."/>
            <person name="Xiao X.J."/>
            <person name="Lau C.P."/>
            <person name="Li Y."/>
            <person name="Huang Z.M."/>
            <person name="Ba J.G."/>
            <person name="Yim A.K."/>
            <person name="Ouyang C.Y."/>
            <person name="Ngai S.M."/>
            <person name="Chan T.F."/>
            <person name="Leung E.L."/>
            <person name="Liu L."/>
            <person name="Liu Z.G."/>
            <person name="Tsui S.K."/>
        </authorList>
    </citation>
    <scope>NUCLEOTIDE SEQUENCE [LARGE SCALE GENOMIC DNA]</scope>
    <source>
        <strain evidence="1">Derp</strain>
    </source>
</reference>